<name>V4VFK6_CITCL</name>
<organism evidence="1 2">
    <name type="scientific">Citrus clementina</name>
    <name type="common">Clementine</name>
    <name type="synonym">Citrus deliciosa x Citrus sinensis</name>
    <dbReference type="NCBI Taxonomy" id="85681"/>
    <lineage>
        <taxon>Eukaryota</taxon>
        <taxon>Viridiplantae</taxon>
        <taxon>Streptophyta</taxon>
        <taxon>Embryophyta</taxon>
        <taxon>Tracheophyta</taxon>
        <taxon>Spermatophyta</taxon>
        <taxon>Magnoliopsida</taxon>
        <taxon>eudicotyledons</taxon>
        <taxon>Gunneridae</taxon>
        <taxon>Pentapetalae</taxon>
        <taxon>rosids</taxon>
        <taxon>malvids</taxon>
        <taxon>Sapindales</taxon>
        <taxon>Rutaceae</taxon>
        <taxon>Aurantioideae</taxon>
        <taxon>Citrus</taxon>
    </lineage>
</organism>
<dbReference type="Gramene" id="ESR51264">
    <property type="protein sequence ID" value="ESR51264"/>
    <property type="gene ID" value="CICLE_v10033241mg"/>
</dbReference>
<reference evidence="1 2" key="1">
    <citation type="submission" date="2013-10" db="EMBL/GenBank/DDBJ databases">
        <authorList>
            <consortium name="International Citrus Genome Consortium"/>
            <person name="Jenkins J."/>
            <person name="Schmutz J."/>
            <person name="Prochnik S."/>
            <person name="Rokhsar D."/>
            <person name="Gmitter F."/>
            <person name="Ollitrault P."/>
            <person name="Machado M."/>
            <person name="Talon M."/>
            <person name="Wincker P."/>
            <person name="Jaillon O."/>
            <person name="Morgante M."/>
        </authorList>
    </citation>
    <scope>NUCLEOTIDE SEQUENCE</scope>
    <source>
        <strain evidence="2">cv. Clemenules</strain>
    </source>
</reference>
<gene>
    <name evidence="1" type="ORF">CICLE_v10033241mg</name>
</gene>
<dbReference type="EMBL" id="KI536726">
    <property type="protein sequence ID" value="ESR51264.1"/>
    <property type="molecule type" value="Genomic_DNA"/>
</dbReference>
<dbReference type="Proteomes" id="UP000030687">
    <property type="component" value="Unassembled WGS sequence"/>
</dbReference>
<evidence type="ECO:0000313" key="1">
    <source>
        <dbReference type="EMBL" id="ESR51264.1"/>
    </source>
</evidence>
<accession>V4VFK6</accession>
<dbReference type="KEGG" id="cic:CICLE_v10033241mg"/>
<dbReference type="InParanoid" id="V4VFK6"/>
<evidence type="ECO:0000313" key="2">
    <source>
        <dbReference type="Proteomes" id="UP000030687"/>
    </source>
</evidence>
<proteinExistence type="predicted"/>
<dbReference type="AlphaFoldDB" id="V4VFK6"/>
<keyword evidence="2" id="KW-1185">Reference proteome</keyword>
<sequence length="75" mass="8719">MLCLGQVSFSYKPYYALLFPSGRLEKLQMFGCFSNVNACRCLLPKKEKKKKKCMPLQLVRHMIHILIRSKIALLT</sequence>
<protein>
    <submittedName>
        <fullName evidence="1">Uncharacterized protein</fullName>
    </submittedName>
</protein>